<comment type="caution">
    <text evidence="6">The sequence shown here is derived from an EMBL/GenBank/DDBJ whole genome shotgun (WGS) entry which is preliminary data.</text>
</comment>
<evidence type="ECO:0000256" key="2">
    <source>
        <dbReference type="ARBA" id="ARBA00022517"/>
    </source>
</evidence>
<evidence type="ECO:0000259" key="4">
    <source>
        <dbReference type="Pfam" id="PF02576"/>
    </source>
</evidence>
<keyword evidence="7" id="KW-1185">Reference proteome</keyword>
<proteinExistence type="inferred from homology"/>
<name>A0ABS2PBE6_9BACL</name>
<evidence type="ECO:0000256" key="3">
    <source>
        <dbReference type="HAMAP-Rule" id="MF_01077"/>
    </source>
</evidence>
<dbReference type="NCBIfam" id="NF000928">
    <property type="entry name" value="PRK00092.1-2"/>
    <property type="match status" value="1"/>
</dbReference>
<reference evidence="6 7" key="1">
    <citation type="submission" date="2021-01" db="EMBL/GenBank/DDBJ databases">
        <title>Genomic Encyclopedia of Type Strains, Phase IV (KMG-IV): sequencing the most valuable type-strain genomes for metagenomic binning, comparative biology and taxonomic classification.</title>
        <authorList>
            <person name="Goeker M."/>
        </authorList>
    </citation>
    <scope>NUCLEOTIDE SEQUENCE [LARGE SCALE GENOMIC DNA]</scope>
    <source>
        <strain evidence="6 7">DSM 25540</strain>
    </source>
</reference>
<dbReference type="CDD" id="cd01734">
    <property type="entry name" value="YlxS_C"/>
    <property type="match status" value="1"/>
</dbReference>
<dbReference type="Gene3D" id="3.30.300.70">
    <property type="entry name" value="RimP-like superfamily, N-terminal"/>
    <property type="match status" value="1"/>
</dbReference>
<comment type="subcellular location">
    <subcellularLocation>
        <location evidence="3">Cytoplasm</location>
    </subcellularLocation>
</comment>
<dbReference type="InterPro" id="IPR028989">
    <property type="entry name" value="RimP_N"/>
</dbReference>
<dbReference type="Gene3D" id="2.30.30.180">
    <property type="entry name" value="Ribosome maturation factor RimP, C-terminal domain"/>
    <property type="match status" value="1"/>
</dbReference>
<organism evidence="6 7">
    <name type="scientific">Geomicrobium sediminis</name>
    <dbReference type="NCBI Taxonomy" id="1347788"/>
    <lineage>
        <taxon>Bacteria</taxon>
        <taxon>Bacillati</taxon>
        <taxon>Bacillota</taxon>
        <taxon>Bacilli</taxon>
        <taxon>Bacillales</taxon>
        <taxon>Geomicrobium</taxon>
    </lineage>
</organism>
<dbReference type="PANTHER" id="PTHR33867:SF1">
    <property type="entry name" value="RIBOSOME MATURATION FACTOR RIMP"/>
    <property type="match status" value="1"/>
</dbReference>
<keyword evidence="2 3" id="KW-0690">Ribosome biogenesis</keyword>
<dbReference type="Proteomes" id="UP000741863">
    <property type="component" value="Unassembled WGS sequence"/>
</dbReference>
<dbReference type="InterPro" id="IPR035956">
    <property type="entry name" value="RimP_N_sf"/>
</dbReference>
<feature type="domain" description="Ribosome maturation factor RimP N-terminal" evidence="4">
    <location>
        <begin position="13"/>
        <end position="84"/>
    </location>
</feature>
<dbReference type="SUPFAM" id="SSF75420">
    <property type="entry name" value="YhbC-like, N-terminal domain"/>
    <property type="match status" value="1"/>
</dbReference>
<evidence type="ECO:0000313" key="6">
    <source>
        <dbReference type="EMBL" id="MBM7632627.1"/>
    </source>
</evidence>
<dbReference type="InterPro" id="IPR036847">
    <property type="entry name" value="RimP_C_sf"/>
</dbReference>
<comment type="function">
    <text evidence="3">Required for maturation of 30S ribosomal subunits.</text>
</comment>
<dbReference type="InterPro" id="IPR028998">
    <property type="entry name" value="RimP_C"/>
</dbReference>
<evidence type="ECO:0000313" key="7">
    <source>
        <dbReference type="Proteomes" id="UP000741863"/>
    </source>
</evidence>
<dbReference type="Pfam" id="PF02576">
    <property type="entry name" value="RimP_N"/>
    <property type="match status" value="1"/>
</dbReference>
<keyword evidence="1 3" id="KW-0963">Cytoplasm</keyword>
<dbReference type="InterPro" id="IPR003728">
    <property type="entry name" value="Ribosome_maturation_RimP"/>
</dbReference>
<evidence type="ECO:0000259" key="5">
    <source>
        <dbReference type="Pfam" id="PF17384"/>
    </source>
</evidence>
<dbReference type="EMBL" id="JAFBEC010000004">
    <property type="protein sequence ID" value="MBM7632627.1"/>
    <property type="molecule type" value="Genomic_DNA"/>
</dbReference>
<comment type="similarity">
    <text evidence="3">Belongs to the RimP family.</text>
</comment>
<dbReference type="Pfam" id="PF17384">
    <property type="entry name" value="DUF150_C"/>
    <property type="match status" value="1"/>
</dbReference>
<protein>
    <recommendedName>
        <fullName evidence="3">Ribosome maturation factor RimP</fullName>
    </recommendedName>
</protein>
<sequence>MSQNIQTAVSEITEPILQELGMELVDIEYKKEGKNWFLRLFIDHPDGIGLDECSLVSERVSEALDREDPIEGFYYLEVSSPGAERPLKKEKDFVEAVGKNVYVKTYEQLDGQKEFEGNLTSYENETLTIAIRVKAQAKTITIPREKIATARLSVL</sequence>
<dbReference type="RefSeq" id="WP_042415682.1">
    <property type="nucleotide sequence ID" value="NZ_JAFBEC010000004.1"/>
</dbReference>
<accession>A0ABS2PBE6</accession>
<gene>
    <name evidence="3" type="primary">rimP</name>
    <name evidence="6" type="ORF">JOD17_001721</name>
</gene>
<evidence type="ECO:0000256" key="1">
    <source>
        <dbReference type="ARBA" id="ARBA00022490"/>
    </source>
</evidence>
<dbReference type="HAMAP" id="MF_01077">
    <property type="entry name" value="RimP"/>
    <property type="match status" value="1"/>
</dbReference>
<dbReference type="SUPFAM" id="SSF74942">
    <property type="entry name" value="YhbC-like, C-terminal domain"/>
    <property type="match status" value="1"/>
</dbReference>
<dbReference type="PANTHER" id="PTHR33867">
    <property type="entry name" value="RIBOSOME MATURATION FACTOR RIMP"/>
    <property type="match status" value="1"/>
</dbReference>
<feature type="domain" description="Ribosome maturation factor RimP C-terminal" evidence="5">
    <location>
        <begin position="87"/>
        <end position="153"/>
    </location>
</feature>